<name>A0A6A5H994_CAERE</name>
<evidence type="ECO:0008006" key="4">
    <source>
        <dbReference type="Google" id="ProtNLM"/>
    </source>
</evidence>
<feature type="signal peptide" evidence="1">
    <location>
        <begin position="1"/>
        <end position="17"/>
    </location>
</feature>
<dbReference type="RefSeq" id="XP_053588169.1">
    <property type="nucleotide sequence ID" value="XM_053728592.1"/>
</dbReference>
<dbReference type="Proteomes" id="UP000483820">
    <property type="component" value="Chromosome III"/>
</dbReference>
<organism evidence="2 3">
    <name type="scientific">Caenorhabditis remanei</name>
    <name type="common">Caenorhabditis vulgaris</name>
    <dbReference type="NCBI Taxonomy" id="31234"/>
    <lineage>
        <taxon>Eukaryota</taxon>
        <taxon>Metazoa</taxon>
        <taxon>Ecdysozoa</taxon>
        <taxon>Nematoda</taxon>
        <taxon>Chromadorea</taxon>
        <taxon>Rhabditida</taxon>
        <taxon>Rhabditina</taxon>
        <taxon>Rhabditomorpha</taxon>
        <taxon>Rhabditoidea</taxon>
        <taxon>Rhabditidae</taxon>
        <taxon>Peloderinae</taxon>
        <taxon>Caenorhabditis</taxon>
    </lineage>
</organism>
<dbReference type="PANTHER" id="PTHR34005:SF7">
    <property type="entry name" value="PROTEIN CBG26726"/>
    <property type="match status" value="1"/>
</dbReference>
<sequence>MKVSLIFSICVVILAQAKNPAFKKLTKQENEKRLVECGSPGGSSPKDSWIGRLVIDGKVYDEYLGVLISSRHVVFSKNHLQEMGPDSMASCNFAMTPWSKSRVVEFPNDVTGVISDKVFFFGSCSPLSGIIVVELEKDLERVPICFADRETYKGQSDSFIKFKIVEEMSRSISGRDGIVEVGEEMAECTQGKRTEYCMKDDFIQKMDREGPQPAYPIDVHPIFGGAISNPITILQNYKETAFGLTIEYVKYEKLIIHGFKEHLEEVCQWVGICAEGDYKTAQSESKNLNQIEEKPSAAALEASGNSMKEAGIIWIFVIILMYYV</sequence>
<dbReference type="PANTHER" id="PTHR34005">
    <property type="entry name" value="PROTEIN CBG15054-RELATED"/>
    <property type="match status" value="1"/>
</dbReference>
<accession>A0A6A5H994</accession>
<dbReference type="KEGG" id="crq:GCK72_011650"/>
<evidence type="ECO:0000313" key="3">
    <source>
        <dbReference type="Proteomes" id="UP000483820"/>
    </source>
</evidence>
<evidence type="ECO:0000313" key="2">
    <source>
        <dbReference type="EMBL" id="KAF1763384.1"/>
    </source>
</evidence>
<dbReference type="EMBL" id="WUAV01000003">
    <property type="protein sequence ID" value="KAF1763384.1"/>
    <property type="molecule type" value="Genomic_DNA"/>
</dbReference>
<protein>
    <recommendedName>
        <fullName evidence="4">Peptidase S1 domain-containing protein</fullName>
    </recommendedName>
</protein>
<evidence type="ECO:0000256" key="1">
    <source>
        <dbReference type="SAM" id="SignalP"/>
    </source>
</evidence>
<keyword evidence="1" id="KW-0732">Signal</keyword>
<gene>
    <name evidence="2" type="ORF">GCK72_011650</name>
</gene>
<comment type="caution">
    <text evidence="2">The sequence shown here is derived from an EMBL/GenBank/DDBJ whole genome shotgun (WGS) entry which is preliminary data.</text>
</comment>
<dbReference type="AlphaFoldDB" id="A0A6A5H994"/>
<reference evidence="2 3" key="1">
    <citation type="submission" date="2019-12" db="EMBL/GenBank/DDBJ databases">
        <title>Chromosome-level assembly of the Caenorhabditis remanei genome.</title>
        <authorList>
            <person name="Teterina A.A."/>
            <person name="Willis J.H."/>
            <person name="Phillips P.C."/>
        </authorList>
    </citation>
    <scope>NUCLEOTIDE SEQUENCE [LARGE SCALE GENOMIC DNA]</scope>
    <source>
        <strain evidence="2 3">PX506</strain>
        <tissue evidence="2">Whole organism</tissue>
    </source>
</reference>
<dbReference type="CTD" id="9814308"/>
<dbReference type="GeneID" id="9814308"/>
<feature type="chain" id="PRO_5025341914" description="Peptidase S1 domain-containing protein" evidence="1">
    <location>
        <begin position="18"/>
        <end position="324"/>
    </location>
</feature>
<proteinExistence type="predicted"/>